<keyword evidence="1" id="KW-0479">Metal-binding</keyword>
<dbReference type="InterPro" id="IPR008972">
    <property type="entry name" value="Cupredoxin"/>
</dbReference>
<sequence length="246" mass="25385">MTIVRNRWSHLAVFAIVGLLALLVPSPASAARSRLGVETRFQGAPDVTVTITLTEFSITPSSLSVPLGEPVTFIVTNTGGAQHNLEVELEAQGIEQRLFDTNLMPGETRQATFTFTAPGQWIMYCPVGNHRALGMQGTISVAQAATPTPTVAPTTTPQPATPTPTAGTPTPSPTAAPGPSPTAAPTLVPSPTPPPRPSATPTPRPQVVPATGRAQRGSSTLVALVGLALLLAGGVTSAWAARRRLS</sequence>
<keyword evidence="5" id="KW-0732">Signal</keyword>
<keyword evidence="2" id="KW-0186">Copper</keyword>
<feature type="signal peptide" evidence="5">
    <location>
        <begin position="1"/>
        <end position="30"/>
    </location>
</feature>
<name>A0A7C2B6P5_THERO</name>
<dbReference type="Pfam" id="PF13473">
    <property type="entry name" value="Cupredoxin_1"/>
    <property type="match status" value="1"/>
</dbReference>
<dbReference type="PANTHER" id="PTHR38439">
    <property type="entry name" value="AURACYANIN-B"/>
    <property type="match status" value="1"/>
</dbReference>
<dbReference type="InterPro" id="IPR050845">
    <property type="entry name" value="Cu-binding_ET"/>
</dbReference>
<dbReference type="GO" id="GO:0046872">
    <property type="term" value="F:metal ion binding"/>
    <property type="evidence" value="ECO:0007669"/>
    <property type="project" value="UniProtKB-KW"/>
</dbReference>
<evidence type="ECO:0000256" key="2">
    <source>
        <dbReference type="ARBA" id="ARBA00023008"/>
    </source>
</evidence>
<dbReference type="EMBL" id="DSJL01000011">
    <property type="protein sequence ID" value="HEF65719.1"/>
    <property type="molecule type" value="Genomic_DNA"/>
</dbReference>
<reference evidence="7" key="1">
    <citation type="journal article" date="2020" name="mSystems">
        <title>Genome- and Community-Level Interaction Insights into Carbon Utilization and Element Cycling Functions of Hydrothermarchaeota in Hydrothermal Sediment.</title>
        <authorList>
            <person name="Zhou Z."/>
            <person name="Liu Y."/>
            <person name="Xu W."/>
            <person name="Pan J."/>
            <person name="Luo Z.H."/>
            <person name="Li M."/>
        </authorList>
    </citation>
    <scope>NUCLEOTIDE SEQUENCE [LARGE SCALE GENOMIC DNA]</scope>
    <source>
        <strain evidence="7">SpSt-222</strain>
    </source>
</reference>
<evidence type="ECO:0000256" key="3">
    <source>
        <dbReference type="SAM" id="MobiDB-lite"/>
    </source>
</evidence>
<dbReference type="PANTHER" id="PTHR38439:SF3">
    <property type="entry name" value="COPPER-RESISTANT CUPROPROTEIN COPI"/>
    <property type="match status" value="1"/>
</dbReference>
<evidence type="ECO:0000313" key="7">
    <source>
        <dbReference type="EMBL" id="HEF65719.1"/>
    </source>
</evidence>
<evidence type="ECO:0000256" key="5">
    <source>
        <dbReference type="SAM" id="SignalP"/>
    </source>
</evidence>
<dbReference type="PRINTS" id="PR01217">
    <property type="entry name" value="PRICHEXTENSN"/>
</dbReference>
<protein>
    <recommendedName>
        <fullName evidence="6">EfeO-type cupredoxin-like domain-containing protein</fullName>
    </recommendedName>
</protein>
<dbReference type="SUPFAM" id="SSF49503">
    <property type="entry name" value="Cupredoxins"/>
    <property type="match status" value="1"/>
</dbReference>
<evidence type="ECO:0000259" key="6">
    <source>
        <dbReference type="Pfam" id="PF13473"/>
    </source>
</evidence>
<feature type="region of interest" description="Disordered" evidence="3">
    <location>
        <begin position="147"/>
        <end position="216"/>
    </location>
</feature>
<evidence type="ECO:0000256" key="4">
    <source>
        <dbReference type="SAM" id="Phobius"/>
    </source>
</evidence>
<feature type="compositionally biased region" description="Low complexity" evidence="3">
    <location>
        <begin position="147"/>
        <end position="169"/>
    </location>
</feature>
<feature type="domain" description="EfeO-type cupredoxin-like" evidence="6">
    <location>
        <begin position="44"/>
        <end position="130"/>
    </location>
</feature>
<dbReference type="AlphaFoldDB" id="A0A7C2B6P5"/>
<evidence type="ECO:0000256" key="1">
    <source>
        <dbReference type="ARBA" id="ARBA00022723"/>
    </source>
</evidence>
<feature type="transmembrane region" description="Helical" evidence="4">
    <location>
        <begin position="221"/>
        <end position="241"/>
    </location>
</feature>
<organism evidence="7">
    <name type="scientific">Thermomicrobium roseum</name>
    <dbReference type="NCBI Taxonomy" id="500"/>
    <lineage>
        <taxon>Bacteria</taxon>
        <taxon>Pseudomonadati</taxon>
        <taxon>Thermomicrobiota</taxon>
        <taxon>Thermomicrobia</taxon>
        <taxon>Thermomicrobiales</taxon>
        <taxon>Thermomicrobiaceae</taxon>
        <taxon>Thermomicrobium</taxon>
    </lineage>
</organism>
<dbReference type="InterPro" id="IPR028096">
    <property type="entry name" value="EfeO_Cupredoxin"/>
</dbReference>
<dbReference type="Gene3D" id="2.60.40.420">
    <property type="entry name" value="Cupredoxins - blue copper proteins"/>
    <property type="match status" value="1"/>
</dbReference>
<keyword evidence="4" id="KW-0472">Membrane</keyword>
<feature type="chain" id="PRO_5043927129" description="EfeO-type cupredoxin-like domain-containing protein" evidence="5">
    <location>
        <begin position="31"/>
        <end position="246"/>
    </location>
</feature>
<keyword evidence="4" id="KW-1133">Transmembrane helix</keyword>
<feature type="compositionally biased region" description="Pro residues" evidence="3">
    <location>
        <begin position="170"/>
        <end position="206"/>
    </location>
</feature>
<keyword evidence="4" id="KW-0812">Transmembrane</keyword>
<proteinExistence type="predicted"/>
<accession>A0A7C2B6P5</accession>
<gene>
    <name evidence="7" type="ORF">ENP47_09000</name>
</gene>
<comment type="caution">
    <text evidence="7">The sequence shown here is derived from an EMBL/GenBank/DDBJ whole genome shotgun (WGS) entry which is preliminary data.</text>
</comment>